<feature type="domain" description="FecR protein" evidence="2">
    <location>
        <begin position="176"/>
        <end position="271"/>
    </location>
</feature>
<sequence>MKQIEWDIIERRLEGGLSPDEEICFQDWYAESEENRNYYHKLETFYKENGFVKEITDQDVNTSWDKFSMQVKNKKDGKKRLISYWSVASVAACLLVGMFILFWFGQERGVVNKEGESIIVAGGNKAVLWLSNGEKIALENHSDEFEEASVKIVNSGSSLSYEEYKDTVLQKRVMNRVVTPRGGEYGITLADGTQVYLGALSEIEYPVVFGKKSREVRVSGEVYFNVARDTNRPFIVKTGHLNVEVLGTSFNVRDYADEDYVETTLVSGKVKVCVGEESCILESNHQAVLDKKNNILEAKEVDVSEYVDWKSGRLNIRNKRLEDILTRLSKWYDVYIFYVNEEAKDIRFYANIDRYSDMNELLDKFEKTGEVEFRVKGNVINVMTK</sequence>
<dbReference type="Pfam" id="PF16344">
    <property type="entry name" value="FecR_C"/>
    <property type="match status" value="1"/>
</dbReference>
<accession>A0A3S9VWW5</accession>
<name>A0A3S9VWW5_9BACT</name>
<evidence type="ECO:0000259" key="2">
    <source>
        <dbReference type="Pfam" id="PF04773"/>
    </source>
</evidence>
<gene>
    <name evidence="4" type="ORF">D8S85_16690</name>
</gene>
<keyword evidence="5" id="KW-1185">Reference proteome</keyword>
<evidence type="ECO:0000259" key="3">
    <source>
        <dbReference type="Pfam" id="PF16344"/>
    </source>
</evidence>
<dbReference type="AlphaFoldDB" id="A0A3S9VWW5"/>
<dbReference type="PANTHER" id="PTHR30273:SF2">
    <property type="entry name" value="PROTEIN FECR"/>
    <property type="match status" value="1"/>
</dbReference>
<dbReference type="EMBL" id="CP032819">
    <property type="protein sequence ID" value="AZS31032.1"/>
    <property type="molecule type" value="Genomic_DNA"/>
</dbReference>
<organism evidence="4 5">
    <name type="scientific">Butyricimonas faecalis</name>
    <dbReference type="NCBI Taxonomy" id="2093856"/>
    <lineage>
        <taxon>Bacteria</taxon>
        <taxon>Pseudomonadati</taxon>
        <taxon>Bacteroidota</taxon>
        <taxon>Bacteroidia</taxon>
        <taxon>Bacteroidales</taxon>
        <taxon>Odoribacteraceae</taxon>
        <taxon>Butyricimonas</taxon>
    </lineage>
</organism>
<keyword evidence="1" id="KW-0472">Membrane</keyword>
<keyword evidence="1" id="KW-0812">Transmembrane</keyword>
<dbReference type="KEGG" id="buy:D8S85_16690"/>
<dbReference type="Gene3D" id="2.60.120.1440">
    <property type="match status" value="1"/>
</dbReference>
<dbReference type="RefSeq" id="WP_106481428.1">
    <property type="nucleotide sequence ID" value="NZ_CP032819.1"/>
</dbReference>
<dbReference type="GO" id="GO:0016989">
    <property type="term" value="F:sigma factor antagonist activity"/>
    <property type="evidence" value="ECO:0007669"/>
    <property type="project" value="TreeGrafter"/>
</dbReference>
<keyword evidence="1" id="KW-1133">Transmembrane helix</keyword>
<evidence type="ECO:0000256" key="1">
    <source>
        <dbReference type="SAM" id="Phobius"/>
    </source>
</evidence>
<dbReference type="InterPro" id="IPR006860">
    <property type="entry name" value="FecR"/>
</dbReference>
<proteinExistence type="predicted"/>
<dbReference type="InterPro" id="IPR032508">
    <property type="entry name" value="FecR_C"/>
</dbReference>
<dbReference type="Proteomes" id="UP000270673">
    <property type="component" value="Chromosome"/>
</dbReference>
<feature type="transmembrane region" description="Helical" evidence="1">
    <location>
        <begin position="82"/>
        <end position="104"/>
    </location>
</feature>
<dbReference type="InterPro" id="IPR012373">
    <property type="entry name" value="Ferrdict_sens_TM"/>
</dbReference>
<dbReference type="PANTHER" id="PTHR30273">
    <property type="entry name" value="PERIPLASMIC SIGNAL SENSOR AND SIGMA FACTOR ACTIVATOR FECR-RELATED"/>
    <property type="match status" value="1"/>
</dbReference>
<feature type="domain" description="Protein FecR C-terminal" evidence="3">
    <location>
        <begin position="314"/>
        <end position="381"/>
    </location>
</feature>
<protein>
    <submittedName>
        <fullName evidence="4">DUF4974 domain-containing protein</fullName>
    </submittedName>
</protein>
<dbReference type="OrthoDB" id="676789at2"/>
<dbReference type="Pfam" id="PF04773">
    <property type="entry name" value="FecR"/>
    <property type="match status" value="1"/>
</dbReference>
<evidence type="ECO:0000313" key="5">
    <source>
        <dbReference type="Proteomes" id="UP000270673"/>
    </source>
</evidence>
<reference evidence="4 5" key="1">
    <citation type="submission" date="2018-10" db="EMBL/GenBank/DDBJ databases">
        <title>Butyricimonas faecalis sp. nov., isolated from human faeces and emended description of the genus Butyricimonas.</title>
        <authorList>
            <person name="Le Roy T."/>
            <person name="Van der Smissen P."/>
            <person name="Paquot A."/>
            <person name="Delzenne N."/>
            <person name="Muccioli G."/>
            <person name="Collet J.-F."/>
            <person name="Cani P.D."/>
        </authorList>
    </citation>
    <scope>NUCLEOTIDE SEQUENCE [LARGE SCALE GENOMIC DNA]</scope>
    <source>
        <strain evidence="4 5">H184</strain>
    </source>
</reference>
<evidence type="ECO:0000313" key="4">
    <source>
        <dbReference type="EMBL" id="AZS31032.1"/>
    </source>
</evidence>
<dbReference type="Gene3D" id="3.55.50.30">
    <property type="match status" value="1"/>
</dbReference>
<dbReference type="PIRSF" id="PIRSF018266">
    <property type="entry name" value="FecR"/>
    <property type="match status" value="1"/>
</dbReference>